<reference evidence="2" key="1">
    <citation type="submission" date="2011-06" db="EMBL/GenBank/DDBJ databases">
        <title>The complete genome of chromosome of Runella slithyformis DSM 19594.</title>
        <authorList>
            <consortium name="US DOE Joint Genome Institute (JGI-PGF)"/>
            <person name="Lucas S."/>
            <person name="Han J."/>
            <person name="Lapidus A."/>
            <person name="Bruce D."/>
            <person name="Goodwin L."/>
            <person name="Pitluck S."/>
            <person name="Peters L."/>
            <person name="Kyrpides N."/>
            <person name="Mavromatis K."/>
            <person name="Ivanova N."/>
            <person name="Ovchinnikova G."/>
            <person name="Zhang X."/>
            <person name="Misra M."/>
            <person name="Detter J.C."/>
            <person name="Tapia R."/>
            <person name="Han C."/>
            <person name="Land M."/>
            <person name="Hauser L."/>
            <person name="Markowitz V."/>
            <person name="Cheng J.-F."/>
            <person name="Hugenholtz P."/>
            <person name="Woyke T."/>
            <person name="Wu D."/>
            <person name="Tindall B."/>
            <person name="Faehrich R."/>
            <person name="Brambilla E."/>
            <person name="Klenk H.-P."/>
            <person name="Eisen J.A."/>
        </authorList>
    </citation>
    <scope>NUCLEOTIDE SEQUENCE [LARGE SCALE GENOMIC DNA]</scope>
    <source>
        <strain evidence="2">ATCC 29530 / DSM 19594 / LMG 11500 / NCIMB 11436 / LSU 4</strain>
    </source>
</reference>
<proteinExistence type="predicted"/>
<keyword evidence="2" id="KW-1185">Reference proteome</keyword>
<sequence length="79" mass="9108">MKTVAHLTTDITLTFNQVAELARQLPKSDRLRLVTLLQKYDEPTKEQLLQDLREAIDEVNLAKEGKVKLKSARDFIDEL</sequence>
<evidence type="ECO:0000313" key="1">
    <source>
        <dbReference type="EMBL" id="AEI47343.1"/>
    </source>
</evidence>
<gene>
    <name evidence="1" type="ordered locus">Runsl_0906</name>
</gene>
<accession>A0A7U4E4E6</accession>
<evidence type="ECO:0000313" key="2">
    <source>
        <dbReference type="Proteomes" id="UP000000493"/>
    </source>
</evidence>
<reference evidence="1 2" key="2">
    <citation type="journal article" date="2012" name="Stand. Genomic Sci.">
        <title>Complete genome sequence of the aquatic bacterium Runella slithyformis type strain (LSU 4(T)).</title>
        <authorList>
            <person name="Copeland A."/>
            <person name="Zhang X."/>
            <person name="Misra M."/>
            <person name="Lapidus A."/>
            <person name="Nolan M."/>
            <person name="Lucas S."/>
            <person name="Deshpande S."/>
            <person name="Cheng J.F."/>
            <person name="Tapia R."/>
            <person name="Goodwin L.A."/>
            <person name="Pitluck S."/>
            <person name="Liolios K."/>
            <person name="Pagani I."/>
            <person name="Ivanova N."/>
            <person name="Mikhailova N."/>
            <person name="Pati A."/>
            <person name="Chen A."/>
            <person name="Palaniappan K."/>
            <person name="Land M."/>
            <person name="Hauser L."/>
            <person name="Pan C."/>
            <person name="Jeffries C.D."/>
            <person name="Detter J.C."/>
            <person name="Brambilla E.M."/>
            <person name="Rohde M."/>
            <person name="Djao O.D."/>
            <person name="Goker M."/>
            <person name="Sikorski J."/>
            <person name="Tindall B.J."/>
            <person name="Woyke T."/>
            <person name="Bristow J."/>
            <person name="Eisen J.A."/>
            <person name="Markowitz V."/>
            <person name="Hugenholtz P."/>
            <person name="Kyrpides N.C."/>
            <person name="Klenk H.P."/>
            <person name="Mavromatis K."/>
        </authorList>
    </citation>
    <scope>NUCLEOTIDE SEQUENCE [LARGE SCALE GENOMIC DNA]</scope>
    <source>
        <strain evidence="2">ATCC 29530 / DSM 19594 / LMG 11500 / NCIMB 11436 / LSU 4</strain>
    </source>
</reference>
<dbReference type="KEGG" id="rsi:Runsl_0906"/>
<dbReference type="AlphaFoldDB" id="A0A7U4E4E6"/>
<dbReference type="EMBL" id="CP002859">
    <property type="protein sequence ID" value="AEI47343.1"/>
    <property type="molecule type" value="Genomic_DNA"/>
</dbReference>
<organism evidence="1 2">
    <name type="scientific">Runella slithyformis (strain ATCC 29530 / DSM 19594 / LMG 11500 / NCIMB 11436 / LSU 4)</name>
    <dbReference type="NCBI Taxonomy" id="761193"/>
    <lineage>
        <taxon>Bacteria</taxon>
        <taxon>Pseudomonadati</taxon>
        <taxon>Bacteroidota</taxon>
        <taxon>Cytophagia</taxon>
        <taxon>Cytophagales</taxon>
        <taxon>Spirosomataceae</taxon>
        <taxon>Runella</taxon>
    </lineage>
</organism>
<name>A0A7U4E4E6_RUNSL</name>
<dbReference type="Proteomes" id="UP000000493">
    <property type="component" value="Chromosome"/>
</dbReference>
<protein>
    <submittedName>
        <fullName evidence="1">Uncharacterized protein</fullName>
    </submittedName>
</protein>